<evidence type="ECO:0000313" key="3">
    <source>
        <dbReference type="Proteomes" id="UP001212997"/>
    </source>
</evidence>
<comment type="caution">
    <text evidence="2">The sequence shown here is derived from an EMBL/GenBank/DDBJ whole genome shotgun (WGS) entry which is preliminary data.</text>
</comment>
<comment type="similarity">
    <text evidence="1">Belongs to the CoA-transferase III family.</text>
</comment>
<evidence type="ECO:0000256" key="1">
    <source>
        <dbReference type="ARBA" id="ARBA00008383"/>
    </source>
</evidence>
<gene>
    <name evidence="2" type="ORF">NLI96_g3867</name>
</gene>
<name>A0AAD5VAW3_9APHY</name>
<dbReference type="InterPro" id="IPR003673">
    <property type="entry name" value="CoA-Trfase_fam_III"/>
</dbReference>
<dbReference type="Proteomes" id="UP001212997">
    <property type="component" value="Unassembled WGS sequence"/>
</dbReference>
<organism evidence="2 3">
    <name type="scientific">Meripilus lineatus</name>
    <dbReference type="NCBI Taxonomy" id="2056292"/>
    <lineage>
        <taxon>Eukaryota</taxon>
        <taxon>Fungi</taxon>
        <taxon>Dikarya</taxon>
        <taxon>Basidiomycota</taxon>
        <taxon>Agaricomycotina</taxon>
        <taxon>Agaricomycetes</taxon>
        <taxon>Polyporales</taxon>
        <taxon>Meripilaceae</taxon>
        <taxon>Meripilus</taxon>
    </lineage>
</organism>
<dbReference type="EMBL" id="JANAWD010000105">
    <property type="protein sequence ID" value="KAJ3486966.1"/>
    <property type="molecule type" value="Genomic_DNA"/>
</dbReference>
<evidence type="ECO:0008006" key="4">
    <source>
        <dbReference type="Google" id="ProtNLM"/>
    </source>
</evidence>
<dbReference type="InterPro" id="IPR050509">
    <property type="entry name" value="CoA-transferase_III"/>
</dbReference>
<reference evidence="2" key="1">
    <citation type="submission" date="2022-07" db="EMBL/GenBank/DDBJ databases">
        <title>Genome Sequence of Physisporinus lineatus.</title>
        <authorList>
            <person name="Buettner E."/>
        </authorList>
    </citation>
    <scope>NUCLEOTIDE SEQUENCE</scope>
    <source>
        <strain evidence="2">VT162</strain>
    </source>
</reference>
<dbReference type="GO" id="GO:0003824">
    <property type="term" value="F:catalytic activity"/>
    <property type="evidence" value="ECO:0007669"/>
    <property type="project" value="InterPro"/>
</dbReference>
<dbReference type="PANTHER" id="PTHR48228">
    <property type="entry name" value="SUCCINYL-COA--D-CITRAMALATE COA-TRANSFERASE"/>
    <property type="match status" value="1"/>
</dbReference>
<dbReference type="SUPFAM" id="SSF89796">
    <property type="entry name" value="CoA-transferase family III (CaiB/BaiF)"/>
    <property type="match status" value="2"/>
</dbReference>
<dbReference type="InterPro" id="IPR023606">
    <property type="entry name" value="CoA-Trfase_III_dom_1_sf"/>
</dbReference>
<keyword evidence="3" id="KW-1185">Reference proteome</keyword>
<accession>A0AAD5VAW3</accession>
<proteinExistence type="inferred from homology"/>
<protein>
    <recommendedName>
        <fullName evidence="4">CoA-transferase family III</fullName>
    </recommendedName>
</protein>
<dbReference type="PANTHER" id="PTHR48228:SF4">
    <property type="entry name" value="BLR3030 PROTEIN"/>
    <property type="match status" value="1"/>
</dbReference>
<dbReference type="Gene3D" id="3.40.50.10540">
    <property type="entry name" value="Crotonobetainyl-coa:carnitine coa-transferase, domain 1"/>
    <property type="match status" value="1"/>
</dbReference>
<sequence length="561" mass="61143">MTSEAFPQNISANTLWEGVDLPNEPLERLTLSQEPRPDPSIDSSFKLGTAAQLMHDMPSLNFVSTFAPERAKYESKEVWWVDYRFPLLTGSEAWYTIDGKLPGTGSLFDELSGLYKTRTIATSEHTPISPSNTSISFDGNYPDCLYTACVGISSHRQGVLDILQCKPTKSSLAEAIISNWNAVDLETEASERKMVVTALRSFDEWDQHPQGRALAGVPPVVLKKIGDAPKREAPRDVSPKHALDGIRVLDLTRVLAGPVCGRTLAAHGADVLLVTSPKLPSLPMVDVETSRGKRTTQLDLTQDSDRERFTSLVQEADVFLQAYRPGGLTDKTFGPEEVAKLRPGIVYASLTAYGWEGPWRDRRGVSDSVSSFLSRIRCIELENDPQFDSLVQTAIGFNVAEAQAYAEFTGQSPSEPLHPRALPMQAIDHAAGYLLAFGINAALCKTISEGGSWEVRVSLAAVGQWIRSLGRIDPAIAFGEGKPFPARTMPQAPEIAALAISLPCSASENPENSNDQHPNTTLGAIKHAAILSETPVREGEAPMILNRHSATWLPRSSDRSS</sequence>
<dbReference type="AlphaFoldDB" id="A0AAD5VAW3"/>
<evidence type="ECO:0000313" key="2">
    <source>
        <dbReference type="EMBL" id="KAJ3486966.1"/>
    </source>
</evidence>
<dbReference type="Pfam" id="PF02515">
    <property type="entry name" value="CoA_transf_3"/>
    <property type="match status" value="1"/>
</dbReference>